<keyword evidence="6" id="KW-0378">Hydrolase</keyword>
<keyword evidence="7" id="KW-0347">Helicase</keyword>
<dbReference type="Pfam" id="PF18019">
    <property type="entry name" value="Cas3_HD"/>
    <property type="match status" value="1"/>
</dbReference>
<dbReference type="NCBIfam" id="TIGR01587">
    <property type="entry name" value="cas3_core"/>
    <property type="match status" value="1"/>
</dbReference>
<dbReference type="SUPFAM" id="SSF52540">
    <property type="entry name" value="P-loop containing nucleoside triphosphate hydrolases"/>
    <property type="match status" value="1"/>
</dbReference>
<dbReference type="Gene3D" id="1.10.3210.30">
    <property type="match status" value="1"/>
</dbReference>
<evidence type="ECO:0000259" key="10">
    <source>
        <dbReference type="PROSITE" id="PS51643"/>
    </source>
</evidence>
<dbReference type="GO" id="GO:0003724">
    <property type="term" value="F:RNA helicase activity"/>
    <property type="evidence" value="ECO:0007669"/>
    <property type="project" value="TreeGrafter"/>
</dbReference>
<evidence type="ECO:0000256" key="9">
    <source>
        <dbReference type="ARBA" id="ARBA00023118"/>
    </source>
</evidence>
<evidence type="ECO:0000256" key="4">
    <source>
        <dbReference type="ARBA" id="ARBA00022723"/>
    </source>
</evidence>
<dbReference type="InterPro" id="IPR014001">
    <property type="entry name" value="Helicase_ATP-bd"/>
</dbReference>
<dbReference type="eggNOG" id="COG1203">
    <property type="taxonomic scope" value="Bacteria"/>
</dbReference>
<dbReference type="InterPro" id="IPR027417">
    <property type="entry name" value="P-loop_NTPase"/>
</dbReference>
<dbReference type="OrthoDB" id="9810236at2"/>
<dbReference type="SMART" id="SM00487">
    <property type="entry name" value="DEXDc"/>
    <property type="match status" value="1"/>
</dbReference>
<dbReference type="InterPro" id="IPR041372">
    <property type="entry name" value="Cas3_C"/>
</dbReference>
<comment type="similarity">
    <text evidence="1">In the N-terminal section; belongs to the CRISPR-associated nuclease Cas3-HD family.</text>
</comment>
<dbReference type="InterPro" id="IPR006474">
    <property type="entry name" value="Helicase_Cas3_CRISPR-ass_core"/>
</dbReference>
<evidence type="ECO:0000256" key="8">
    <source>
        <dbReference type="ARBA" id="ARBA00022840"/>
    </source>
</evidence>
<dbReference type="STRING" id="395961.Cyan7425_4095"/>
<keyword evidence="3" id="KW-0540">Nuclease</keyword>
<dbReference type="Pfam" id="PF18395">
    <property type="entry name" value="Cas3_C"/>
    <property type="match status" value="1"/>
</dbReference>
<protein>
    <submittedName>
        <fullName evidence="11">CRISPR-associated helicase Cas3</fullName>
    </submittedName>
</protein>
<proteinExistence type="inferred from homology"/>
<keyword evidence="4" id="KW-0479">Metal-binding</keyword>
<gene>
    <name evidence="11" type="ordered locus">Cyan7425_4095</name>
</gene>
<dbReference type="PANTHER" id="PTHR47963:SF9">
    <property type="entry name" value="CRISPR-ASSOCIATED ENDONUCLEASE_HELICASE CAS3"/>
    <property type="match status" value="1"/>
</dbReference>
<dbReference type="PROSITE" id="PS51643">
    <property type="entry name" value="HD_CAS3"/>
    <property type="match status" value="1"/>
</dbReference>
<dbReference type="GO" id="GO:0046872">
    <property type="term" value="F:metal ion binding"/>
    <property type="evidence" value="ECO:0007669"/>
    <property type="project" value="UniProtKB-KW"/>
</dbReference>
<dbReference type="Gene3D" id="3.40.50.300">
    <property type="entry name" value="P-loop containing nucleotide triphosphate hydrolases"/>
    <property type="match status" value="2"/>
</dbReference>
<evidence type="ECO:0000256" key="3">
    <source>
        <dbReference type="ARBA" id="ARBA00022722"/>
    </source>
</evidence>
<evidence type="ECO:0000256" key="7">
    <source>
        <dbReference type="ARBA" id="ARBA00022806"/>
    </source>
</evidence>
<evidence type="ECO:0000313" key="11">
    <source>
        <dbReference type="EMBL" id="ACL46409.1"/>
    </source>
</evidence>
<dbReference type="NCBIfam" id="TIGR01596">
    <property type="entry name" value="cas3_HD"/>
    <property type="match status" value="1"/>
</dbReference>
<keyword evidence="8" id="KW-0067">ATP-binding</keyword>
<keyword evidence="5" id="KW-0547">Nucleotide-binding</keyword>
<dbReference type="AlphaFoldDB" id="B8HWI3"/>
<reference evidence="11" key="1">
    <citation type="submission" date="2009-01" db="EMBL/GenBank/DDBJ databases">
        <title>Complete sequence of chromosome Cyanothece sp. PCC 7425.</title>
        <authorList>
            <consortium name="US DOE Joint Genome Institute"/>
            <person name="Lucas S."/>
            <person name="Copeland A."/>
            <person name="Lapidus A."/>
            <person name="Glavina del Rio T."/>
            <person name="Dalin E."/>
            <person name="Tice H."/>
            <person name="Bruce D."/>
            <person name="Goodwin L."/>
            <person name="Pitluck S."/>
            <person name="Sims D."/>
            <person name="Meineke L."/>
            <person name="Brettin T."/>
            <person name="Detter J.C."/>
            <person name="Han C."/>
            <person name="Larimer F."/>
            <person name="Land M."/>
            <person name="Hauser L."/>
            <person name="Kyrpides N."/>
            <person name="Ovchinnikova G."/>
            <person name="Liberton M."/>
            <person name="Stoeckel J."/>
            <person name="Banerjee A."/>
            <person name="Singh A."/>
            <person name="Page L."/>
            <person name="Sato H."/>
            <person name="Zhao L."/>
            <person name="Sherman L."/>
            <person name="Pakrasi H."/>
            <person name="Richardson P."/>
        </authorList>
    </citation>
    <scope>NUCLEOTIDE SEQUENCE</scope>
    <source>
        <strain evidence="11">PCC 7425</strain>
    </source>
</reference>
<dbReference type="EMBL" id="CP001344">
    <property type="protein sequence ID" value="ACL46409.1"/>
    <property type="molecule type" value="Genomic_DNA"/>
</dbReference>
<evidence type="ECO:0000256" key="2">
    <source>
        <dbReference type="ARBA" id="ARBA00009046"/>
    </source>
</evidence>
<keyword evidence="9" id="KW-0051">Antiviral defense</keyword>
<dbReference type="InterPro" id="IPR054712">
    <property type="entry name" value="Cas3-like_dom"/>
</dbReference>
<sequence length="887" mass="98496">MEKFWAKTGSGRVLANGRPAYHPVICHLADTAAVAMEIVRSHLSPLAVKHLSQGLGMSDQESLIRFCGFMAGSHDLGKISPAFQFQVSTVGQALVGQALYDLWQSYPTTGQKTPHGTVTAATLPEFLTQLGLKKGLANKLGMIVGGHHGFFPGFEDIRMLSKDDVGRGEWPKFRRTIYEQLQGFVKLASQDMPCKCDNAAAVILAGLTTVSDWIASNADPDSGFDYANDMPFEDYANTLEEKAKNALRKQGWGQPPIGQPLTFKELFSFAPRPLQEAAIQISTAVEPPCLVIVEASMGEGKTEAALYLADYLQHQAEGGGFYIGLPTQATSNAMYKRVQEFLRQRYPDNVVNLTLSHAAAALQAEYQSTVCRLDQVYDQDGRGVVASEWHAARRRSLLSTYGVGTLDQGLMGVVRSRWHFVRLFGLAGRTIILDEIHAYDLYTSTLLERFLEWAAVLGSPVIALSATLPTSTRQNLLNAYAKGCGYVAPALPSSDYPRITALSPSGITAQTFPASEHVQRSLQLRWVNDAEWDTALQQILAAGGCAAVICSTVNRAQAVFQRLQSFFADDELGLFHGRFLFRDRERIEAMCLKWFGKGNEHRPHRFVLIATQVIEQSLDVDFDLMISDIAPIDLLLQRSGRLHRHTRDGRSELLKTPTLWIIEPELNHQGQADFGVSKYIYDRHVLLRTWLSLRQRSSLQLPEAMDDLIESVYHLDMPIPEALEPCHVEDWQESLATYRSEEEERKKAIANKVKVPPPNSEIELEEFTKQHLEDDEGAIAAATRLGEPSVTTIFLQRTEAGFVLPGTQTPINLKETLNLAQIRELLAHSTRLSNPGLVSALLAPPSTWKSALLRSCRYVELNSHGRSQVGKWELYLDAQRGVVIESS</sequence>
<evidence type="ECO:0000256" key="5">
    <source>
        <dbReference type="ARBA" id="ARBA00022741"/>
    </source>
</evidence>
<dbReference type="InterPro" id="IPR038257">
    <property type="entry name" value="CRISPR-assoc_Cas3_HD_sf"/>
</dbReference>
<dbReference type="GO" id="GO:0005524">
    <property type="term" value="F:ATP binding"/>
    <property type="evidence" value="ECO:0007669"/>
    <property type="project" value="UniProtKB-KW"/>
</dbReference>
<dbReference type="Pfam" id="PF22590">
    <property type="entry name" value="Cas3-like_C_2"/>
    <property type="match status" value="1"/>
</dbReference>
<feature type="domain" description="HD Cas3-type" evidence="10">
    <location>
        <begin position="17"/>
        <end position="214"/>
    </location>
</feature>
<evidence type="ECO:0000256" key="6">
    <source>
        <dbReference type="ARBA" id="ARBA00022801"/>
    </source>
</evidence>
<dbReference type="InterPro" id="IPR001650">
    <property type="entry name" value="Helicase_C-like"/>
</dbReference>
<dbReference type="KEGG" id="cyn:Cyan7425_4095"/>
<dbReference type="PANTHER" id="PTHR47963">
    <property type="entry name" value="DEAD-BOX ATP-DEPENDENT RNA HELICASE 47, MITOCHONDRIAL"/>
    <property type="match status" value="1"/>
</dbReference>
<dbReference type="GO" id="GO:0004518">
    <property type="term" value="F:nuclease activity"/>
    <property type="evidence" value="ECO:0007669"/>
    <property type="project" value="UniProtKB-KW"/>
</dbReference>
<dbReference type="GO" id="GO:0016787">
    <property type="term" value="F:hydrolase activity"/>
    <property type="evidence" value="ECO:0007669"/>
    <property type="project" value="UniProtKB-KW"/>
</dbReference>
<dbReference type="InterPro" id="IPR050547">
    <property type="entry name" value="DEAD_box_RNA_helicases"/>
</dbReference>
<dbReference type="SMART" id="SM00490">
    <property type="entry name" value="HELICc"/>
    <property type="match status" value="1"/>
</dbReference>
<dbReference type="GO" id="GO:0003723">
    <property type="term" value="F:RNA binding"/>
    <property type="evidence" value="ECO:0007669"/>
    <property type="project" value="TreeGrafter"/>
</dbReference>
<evidence type="ECO:0000256" key="1">
    <source>
        <dbReference type="ARBA" id="ARBA00006847"/>
    </source>
</evidence>
<accession>B8HWI3</accession>
<organism evidence="11">
    <name type="scientific">Cyanothece sp. (strain PCC 7425 / ATCC 29141)</name>
    <dbReference type="NCBI Taxonomy" id="395961"/>
    <lineage>
        <taxon>Bacteria</taxon>
        <taxon>Bacillati</taxon>
        <taxon>Cyanobacteriota</taxon>
        <taxon>Cyanophyceae</taxon>
        <taxon>Gomontiellales</taxon>
        <taxon>Cyanothecaceae</taxon>
        <taxon>Cyanothece</taxon>
    </lineage>
</organism>
<dbReference type="HOGENOM" id="CLU_013924_1_0_3"/>
<comment type="similarity">
    <text evidence="2">In the central section; belongs to the CRISPR-associated helicase Cas3 family.</text>
</comment>
<dbReference type="GO" id="GO:0051607">
    <property type="term" value="P:defense response to virus"/>
    <property type="evidence" value="ECO:0007669"/>
    <property type="project" value="UniProtKB-KW"/>
</dbReference>
<dbReference type="InterPro" id="IPR006483">
    <property type="entry name" value="CRISPR-assoc_Cas3_HD"/>
</dbReference>
<dbReference type="CDD" id="cd09641">
    <property type="entry name" value="Cas3''_I"/>
    <property type="match status" value="1"/>
</dbReference>
<name>B8HWI3_CYAP4</name>